<dbReference type="Proteomes" id="UP001497623">
    <property type="component" value="Unassembled WGS sequence"/>
</dbReference>
<feature type="coiled-coil region" evidence="1">
    <location>
        <begin position="86"/>
        <end position="113"/>
    </location>
</feature>
<name>A0AAV2QK36_MEGNR</name>
<feature type="non-terminal residue" evidence="2">
    <location>
        <position position="138"/>
    </location>
</feature>
<reference evidence="2 3" key="1">
    <citation type="submission" date="2024-05" db="EMBL/GenBank/DDBJ databases">
        <authorList>
            <person name="Wallberg A."/>
        </authorList>
    </citation>
    <scope>NUCLEOTIDE SEQUENCE [LARGE SCALE GENOMIC DNA]</scope>
</reference>
<evidence type="ECO:0000313" key="2">
    <source>
        <dbReference type="EMBL" id="CAL4083946.1"/>
    </source>
</evidence>
<dbReference type="InterPro" id="IPR028118">
    <property type="entry name" value="Chibby_fam"/>
</dbReference>
<evidence type="ECO:0000313" key="3">
    <source>
        <dbReference type="Proteomes" id="UP001497623"/>
    </source>
</evidence>
<dbReference type="Pfam" id="PF14645">
    <property type="entry name" value="Chibby"/>
    <property type="match status" value="1"/>
</dbReference>
<dbReference type="EMBL" id="CAXKWB010006693">
    <property type="protein sequence ID" value="CAL4083946.1"/>
    <property type="molecule type" value="Genomic_DNA"/>
</dbReference>
<evidence type="ECO:0000256" key="1">
    <source>
        <dbReference type="SAM" id="Coils"/>
    </source>
</evidence>
<dbReference type="AlphaFoldDB" id="A0AAV2QK36"/>
<keyword evidence="3" id="KW-1185">Reference proteome</keyword>
<keyword evidence="1" id="KW-0175">Coiled coil</keyword>
<organism evidence="2 3">
    <name type="scientific">Meganyctiphanes norvegica</name>
    <name type="common">Northern krill</name>
    <name type="synonym">Thysanopoda norvegica</name>
    <dbReference type="NCBI Taxonomy" id="48144"/>
    <lineage>
        <taxon>Eukaryota</taxon>
        <taxon>Metazoa</taxon>
        <taxon>Ecdysozoa</taxon>
        <taxon>Arthropoda</taxon>
        <taxon>Crustacea</taxon>
        <taxon>Multicrustacea</taxon>
        <taxon>Malacostraca</taxon>
        <taxon>Eumalacostraca</taxon>
        <taxon>Eucarida</taxon>
        <taxon>Euphausiacea</taxon>
        <taxon>Euphausiidae</taxon>
        <taxon>Meganyctiphanes</taxon>
    </lineage>
</organism>
<protein>
    <submittedName>
        <fullName evidence="2">Uncharacterized protein</fullName>
    </submittedName>
</protein>
<proteinExistence type="predicted"/>
<gene>
    <name evidence="2" type="ORF">MNOR_LOCUS12274</name>
</gene>
<comment type="caution">
    <text evidence="2">The sequence shown here is derived from an EMBL/GenBank/DDBJ whole genome shotgun (WGS) entry which is preliminary data.</text>
</comment>
<sequence>MSHVSPMRIYGHVRDFFQRGTPPKKGLENTSLLSSVSSARQNKTEAYAGEEFKKIMKCLSDMKFTAASQHWISENGSKSKGNSRDIVHLQQQNQTLQEENNMLKLKVEMLLDMLTEKSAEALIKEKEISKLKSRRKDG</sequence>
<accession>A0AAV2QK36</accession>